<accession>A0ABV4WMB5</accession>
<organism evidence="3 4">
    <name type="scientific">Floridaenema evergladense BLCC-F167</name>
    <dbReference type="NCBI Taxonomy" id="3153639"/>
    <lineage>
        <taxon>Bacteria</taxon>
        <taxon>Bacillati</taxon>
        <taxon>Cyanobacteriota</taxon>
        <taxon>Cyanophyceae</taxon>
        <taxon>Oscillatoriophycideae</taxon>
        <taxon>Aerosakkonematales</taxon>
        <taxon>Aerosakkonemataceae</taxon>
        <taxon>Floridanema</taxon>
        <taxon>Floridanema evergladense</taxon>
    </lineage>
</organism>
<name>A0ABV4WMB5_9CYAN</name>
<dbReference type="PROSITE" id="PS51257">
    <property type="entry name" value="PROKAR_LIPOPROTEIN"/>
    <property type="match status" value="1"/>
</dbReference>
<feature type="compositionally biased region" description="Polar residues" evidence="1">
    <location>
        <begin position="248"/>
        <end position="273"/>
    </location>
</feature>
<keyword evidence="2" id="KW-0732">Signal</keyword>
<feature type="chain" id="PRO_5045808290" evidence="2">
    <location>
        <begin position="27"/>
        <end position="305"/>
    </location>
</feature>
<dbReference type="EMBL" id="JBHFNT010000144">
    <property type="protein sequence ID" value="MFB2836225.1"/>
    <property type="molecule type" value="Genomic_DNA"/>
</dbReference>
<feature type="compositionally biased region" description="Low complexity" evidence="1">
    <location>
        <begin position="274"/>
        <end position="296"/>
    </location>
</feature>
<evidence type="ECO:0000256" key="1">
    <source>
        <dbReference type="SAM" id="MobiDB-lite"/>
    </source>
</evidence>
<keyword evidence="4" id="KW-1185">Reference proteome</keyword>
<dbReference type="RefSeq" id="WP_413278613.1">
    <property type="nucleotide sequence ID" value="NZ_JBHFNT010000144.1"/>
</dbReference>
<evidence type="ECO:0000256" key="2">
    <source>
        <dbReference type="SAM" id="SignalP"/>
    </source>
</evidence>
<reference evidence="3 4" key="1">
    <citation type="submission" date="2024-09" db="EMBL/GenBank/DDBJ databases">
        <title>Floridaenema gen nov. (Aerosakkonemataceae, Aerosakkonematales ord. nov., Cyanobacteria) from benthic tropical and subtropical fresh waters, with the description of four new species.</title>
        <authorList>
            <person name="Moretto J.A."/>
            <person name="Berthold D.E."/>
            <person name="Lefler F.W."/>
            <person name="Huang I.-S."/>
            <person name="Laughinghouse H. IV."/>
        </authorList>
    </citation>
    <scope>NUCLEOTIDE SEQUENCE [LARGE SCALE GENOMIC DNA]</scope>
    <source>
        <strain evidence="3 4">BLCC-F167</strain>
    </source>
</reference>
<comment type="caution">
    <text evidence="3">The sequence shown here is derived from an EMBL/GenBank/DDBJ whole genome shotgun (WGS) entry which is preliminary data.</text>
</comment>
<feature type="signal peptide" evidence="2">
    <location>
        <begin position="1"/>
        <end position="26"/>
    </location>
</feature>
<sequence length="305" mass="32644">MNINRSTLRKLTVIFLSLTLCWTTVACGGGNTVSNTPVGNQSFPARTVSSKISAGEYPVQQARYNDANGEYSLMLLNTPPGTPANFRTTDLQMAQLTPEEVAAGKKSYLKVENNGQTSLHIPEDFKIEYIRAVTENRPDPQTGQPQTVIVRQESGGFWAPFAGAVAGNLVGNMLFAPRYYVPPVYQPGMSVMTGYGGYGNTYSQATASYQQRYNQPPAAVRNRPAYIRTTGGLRNYPSASSGVDRPTRTTPGQRATGSGFGSSTLRQSGKSAPSSRGTSSFGSGGRSRSTSGFGSSRSGGFGRRR</sequence>
<feature type="region of interest" description="Disordered" evidence="1">
    <location>
        <begin position="228"/>
        <end position="305"/>
    </location>
</feature>
<gene>
    <name evidence="3" type="ORF">ACE1CA_16955</name>
</gene>
<proteinExistence type="predicted"/>
<evidence type="ECO:0000313" key="3">
    <source>
        <dbReference type="EMBL" id="MFB2836225.1"/>
    </source>
</evidence>
<dbReference type="Proteomes" id="UP001576780">
    <property type="component" value="Unassembled WGS sequence"/>
</dbReference>
<evidence type="ECO:0000313" key="4">
    <source>
        <dbReference type="Proteomes" id="UP001576780"/>
    </source>
</evidence>
<protein>
    <submittedName>
        <fullName evidence="3">Uncharacterized protein</fullName>
    </submittedName>
</protein>